<evidence type="ECO:0000313" key="2">
    <source>
        <dbReference type="EMBL" id="SHG05561.1"/>
    </source>
</evidence>
<proteinExistence type="predicted"/>
<reference evidence="2" key="1">
    <citation type="submission" date="2016-11" db="EMBL/GenBank/DDBJ databases">
        <authorList>
            <person name="Varghese N."/>
            <person name="Submissions S."/>
        </authorList>
    </citation>
    <scope>NUCLEOTIDE SEQUENCE</scope>
    <source>
        <strain evidence="2">DSM 4029</strain>
    </source>
</reference>
<protein>
    <submittedName>
        <fullName evidence="2">Uncharacterized protein</fullName>
    </submittedName>
</protein>
<evidence type="ECO:0000313" key="1">
    <source>
        <dbReference type="EMBL" id="MZL70678.1"/>
    </source>
</evidence>
<comment type="caution">
    <text evidence="2">The sequence shown here is derived from an EMBL/GenBank/DDBJ whole genome shotgun (WGS) entry which is preliminary data.</text>
</comment>
<gene>
    <name evidence="1" type="ORF">GT747_13050</name>
    <name evidence="2" type="ORF">SAMN05444424_1303</name>
</gene>
<dbReference type="Proteomes" id="UP000474718">
    <property type="component" value="Unassembled WGS sequence"/>
</dbReference>
<dbReference type="EMBL" id="WWVX01000009">
    <property type="protein sequence ID" value="MZL70678.1"/>
    <property type="molecule type" value="Genomic_DNA"/>
</dbReference>
<dbReference type="Proteomes" id="UP000184089">
    <property type="component" value="Unassembled WGS sequence"/>
</dbReference>
<dbReference type="EMBL" id="FQVY01000002">
    <property type="protein sequence ID" value="SHG05561.1"/>
    <property type="molecule type" value="Genomic_DNA"/>
</dbReference>
<evidence type="ECO:0000313" key="3">
    <source>
        <dbReference type="Proteomes" id="UP000184089"/>
    </source>
</evidence>
<organism evidence="2 3">
    <name type="scientific">Bittarella massiliensis</name>
    <name type="common">ex Durand et al. 2017</name>
    <dbReference type="NCBI Taxonomy" id="1720313"/>
    <lineage>
        <taxon>Bacteria</taxon>
        <taxon>Bacillati</taxon>
        <taxon>Bacillota</taxon>
        <taxon>Clostridia</taxon>
        <taxon>Eubacteriales</taxon>
        <taxon>Oscillospiraceae</taxon>
        <taxon>Bittarella (ex Durand et al. 2017)</taxon>
    </lineage>
</organism>
<sequence>MNKLQGFYRLRQGGLPAVPWQTFAPDTRLEEGILWTVRSAVERGDDQNLPRLVGAPAAEAETFAQGLLGELGPGSLVVYYPYFVAEKSGVIELSPFRTVIEAVRGDLWNLATGGEHDETVVITDEDVEVMGDEGFLSPTELDELADCALRARRRFRGELGRASALYLEWSYACKSDLQKRPIGPAQLVFYELRAV</sequence>
<evidence type="ECO:0000313" key="4">
    <source>
        <dbReference type="Proteomes" id="UP000474718"/>
    </source>
</evidence>
<dbReference type="RefSeq" id="WP_021660581.1">
    <property type="nucleotide sequence ID" value="NZ_FQVY01000002.1"/>
</dbReference>
<accession>A0AAQ1MCZ2</accession>
<reference evidence="3" key="2">
    <citation type="submission" date="2016-11" db="EMBL/GenBank/DDBJ databases">
        <authorList>
            <person name="Jaros S."/>
            <person name="Januszkiewicz K."/>
            <person name="Wedrychowicz H."/>
        </authorList>
    </citation>
    <scope>NUCLEOTIDE SEQUENCE [LARGE SCALE GENOMIC DNA]</scope>
    <source>
        <strain evidence="3">DSM 4029</strain>
    </source>
</reference>
<reference evidence="1 4" key="3">
    <citation type="journal article" date="2019" name="Nat. Med.">
        <title>A library of human gut bacterial isolates paired with longitudinal multiomics data enables mechanistic microbiome research.</title>
        <authorList>
            <person name="Poyet M."/>
            <person name="Groussin M."/>
            <person name="Gibbons S.M."/>
            <person name="Avila-Pacheco J."/>
            <person name="Jiang X."/>
            <person name="Kearney S.M."/>
            <person name="Perrotta A.R."/>
            <person name="Berdy B."/>
            <person name="Zhao S."/>
            <person name="Lieberman T.D."/>
            <person name="Swanson P.K."/>
            <person name="Smith M."/>
            <person name="Roesemann S."/>
            <person name="Alexander J.E."/>
            <person name="Rich S.A."/>
            <person name="Livny J."/>
            <person name="Vlamakis H."/>
            <person name="Clish C."/>
            <person name="Bullock K."/>
            <person name="Deik A."/>
            <person name="Scott J."/>
            <person name="Pierce K.A."/>
            <person name="Xavier R.J."/>
            <person name="Alm E.J."/>
        </authorList>
    </citation>
    <scope>NUCLEOTIDE SEQUENCE [LARGE SCALE GENOMIC DNA]</scope>
    <source>
        <strain evidence="1 4">BIOML-A2</strain>
    </source>
</reference>
<name>A0AAQ1MCZ2_9FIRM</name>
<keyword evidence="4" id="KW-1185">Reference proteome</keyword>
<dbReference type="AlphaFoldDB" id="A0AAQ1MCZ2"/>